<proteinExistence type="predicted"/>
<sequence>MTDTLEVDNTRYTFRFTDSNQCICLNQQQLDCIPYLSVLVSHKDNFLSNQNETGEYLLHPPFHYTWFIAVQHSISSEQPYTLFTELPEHENILGAIQLIDYLGCTSFPLPLLKETDLLFSNSTTDERLVTYHRANLVETRNTTAEFVIALSKNAYNLHDYKTVNEIISLIKIILTNPTVYSSRFRHHVLTVAKECCWMYFSKVQQLQLYTTHQNIQKQRKLNSLMYLYDDNNPLPDDFSNVFVWKGTYIALKRKLNSLMYLYDDNNPLPDDFSNVFVWKGTYIALKVNNIRPVNNFSITRSTENYAMKRSILSGLLRELSSDRFTTSYRTNDTPTEIKPEKTEKEGFLARSGCFNTIPQRPTIDKFKHRFCSKTKKYR</sequence>
<gene>
    <name evidence="1" type="ORF">IZO911_LOCUS14124</name>
</gene>
<protein>
    <submittedName>
        <fullName evidence="1">Uncharacterized protein</fullName>
    </submittedName>
</protein>
<dbReference type="AlphaFoldDB" id="A0A814C4U2"/>
<name>A0A814C4U2_9BILA</name>
<dbReference type="Proteomes" id="UP000663860">
    <property type="component" value="Unassembled WGS sequence"/>
</dbReference>
<organism evidence="1 2">
    <name type="scientific">Adineta steineri</name>
    <dbReference type="NCBI Taxonomy" id="433720"/>
    <lineage>
        <taxon>Eukaryota</taxon>
        <taxon>Metazoa</taxon>
        <taxon>Spiralia</taxon>
        <taxon>Gnathifera</taxon>
        <taxon>Rotifera</taxon>
        <taxon>Eurotatoria</taxon>
        <taxon>Bdelloidea</taxon>
        <taxon>Adinetida</taxon>
        <taxon>Adinetidae</taxon>
        <taxon>Adineta</taxon>
    </lineage>
</organism>
<evidence type="ECO:0000313" key="1">
    <source>
        <dbReference type="EMBL" id="CAF0935456.1"/>
    </source>
</evidence>
<dbReference type="EMBL" id="CAJNOE010000116">
    <property type="protein sequence ID" value="CAF0935456.1"/>
    <property type="molecule type" value="Genomic_DNA"/>
</dbReference>
<accession>A0A814C4U2</accession>
<evidence type="ECO:0000313" key="2">
    <source>
        <dbReference type="Proteomes" id="UP000663860"/>
    </source>
</evidence>
<reference evidence="1" key="1">
    <citation type="submission" date="2021-02" db="EMBL/GenBank/DDBJ databases">
        <authorList>
            <person name="Nowell W R."/>
        </authorList>
    </citation>
    <scope>NUCLEOTIDE SEQUENCE</scope>
</reference>
<comment type="caution">
    <text evidence="1">The sequence shown here is derived from an EMBL/GenBank/DDBJ whole genome shotgun (WGS) entry which is preliminary data.</text>
</comment>